<protein>
    <submittedName>
        <fullName evidence="1">Uncharacterized protein</fullName>
    </submittedName>
</protein>
<reference evidence="2" key="1">
    <citation type="submission" date="2014-09" db="EMBL/GenBank/DDBJ databases">
        <authorList>
            <person name="Sharma Rahul"/>
            <person name="Thines Marco"/>
        </authorList>
    </citation>
    <scope>NUCLEOTIDE SEQUENCE [LARGE SCALE GENOMIC DNA]</scope>
</reference>
<accession>A0A0P1AAG9</accession>
<organism evidence="1 2">
    <name type="scientific">Plasmopara halstedii</name>
    <name type="common">Downy mildew of sunflower</name>
    <dbReference type="NCBI Taxonomy" id="4781"/>
    <lineage>
        <taxon>Eukaryota</taxon>
        <taxon>Sar</taxon>
        <taxon>Stramenopiles</taxon>
        <taxon>Oomycota</taxon>
        <taxon>Peronosporomycetes</taxon>
        <taxon>Peronosporales</taxon>
        <taxon>Peronosporaceae</taxon>
        <taxon>Plasmopara</taxon>
    </lineage>
</organism>
<dbReference type="AlphaFoldDB" id="A0A0P1AAG9"/>
<evidence type="ECO:0000313" key="1">
    <source>
        <dbReference type="EMBL" id="CEG37671.1"/>
    </source>
</evidence>
<keyword evidence="2" id="KW-1185">Reference proteome</keyword>
<name>A0A0P1AAG9_PLAHL</name>
<dbReference type="GeneID" id="36400785"/>
<evidence type="ECO:0000313" key="2">
    <source>
        <dbReference type="Proteomes" id="UP000054928"/>
    </source>
</evidence>
<dbReference type="EMBL" id="CCYD01000290">
    <property type="protein sequence ID" value="CEG37671.1"/>
    <property type="molecule type" value="Genomic_DNA"/>
</dbReference>
<proteinExistence type="predicted"/>
<sequence length="56" mass="6124">MPEYTGLWLSSDRGDVNRLSLRELINEVGSNVSESVMADYGGQLSSPPENIISIIL</sequence>
<dbReference type="RefSeq" id="XP_024574040.1">
    <property type="nucleotide sequence ID" value="XM_024723021.1"/>
</dbReference>
<dbReference type="Proteomes" id="UP000054928">
    <property type="component" value="Unassembled WGS sequence"/>
</dbReference>